<organism evidence="2">
    <name type="scientific">marine sediment metagenome</name>
    <dbReference type="NCBI Taxonomy" id="412755"/>
    <lineage>
        <taxon>unclassified sequences</taxon>
        <taxon>metagenomes</taxon>
        <taxon>ecological metagenomes</taxon>
    </lineage>
</organism>
<protein>
    <submittedName>
        <fullName evidence="2">Uncharacterized protein</fullName>
    </submittedName>
</protein>
<feature type="compositionally biased region" description="Polar residues" evidence="1">
    <location>
        <begin position="1"/>
        <end position="14"/>
    </location>
</feature>
<proteinExistence type="predicted"/>
<dbReference type="EMBL" id="LAZR01054456">
    <property type="protein sequence ID" value="KKK78520.1"/>
    <property type="molecule type" value="Genomic_DNA"/>
</dbReference>
<sequence length="111" mass="12772">MNSAVYQKAYAQTESGKKARRKAVKKYRQNHPGKIRTKQTKLLVKYRLKYPEKEKAHTAVYRAVHSGNMRPSVFCESCGLPVITQAHHADYSRVLSVDWLCQTCHTKIHVS</sequence>
<dbReference type="AlphaFoldDB" id="A0A0F8YXG2"/>
<reference evidence="2" key="1">
    <citation type="journal article" date="2015" name="Nature">
        <title>Complex archaea that bridge the gap between prokaryotes and eukaryotes.</title>
        <authorList>
            <person name="Spang A."/>
            <person name="Saw J.H."/>
            <person name="Jorgensen S.L."/>
            <person name="Zaremba-Niedzwiedzka K."/>
            <person name="Martijn J."/>
            <person name="Lind A.E."/>
            <person name="van Eijk R."/>
            <person name="Schleper C."/>
            <person name="Guy L."/>
            <person name="Ettema T.J."/>
        </authorList>
    </citation>
    <scope>NUCLEOTIDE SEQUENCE</scope>
</reference>
<gene>
    <name evidence="2" type="ORF">LCGC14_2842750</name>
</gene>
<evidence type="ECO:0000256" key="1">
    <source>
        <dbReference type="SAM" id="MobiDB-lite"/>
    </source>
</evidence>
<name>A0A0F8YXG2_9ZZZZ</name>
<evidence type="ECO:0000313" key="2">
    <source>
        <dbReference type="EMBL" id="KKK78520.1"/>
    </source>
</evidence>
<feature type="region of interest" description="Disordered" evidence="1">
    <location>
        <begin position="1"/>
        <end position="21"/>
    </location>
</feature>
<comment type="caution">
    <text evidence="2">The sequence shown here is derived from an EMBL/GenBank/DDBJ whole genome shotgun (WGS) entry which is preliminary data.</text>
</comment>
<accession>A0A0F8YXG2</accession>